<feature type="domain" description="TaqI-like C-terminal specificity" evidence="8">
    <location>
        <begin position="397"/>
        <end position="510"/>
    </location>
</feature>
<dbReference type="GO" id="GO:0009007">
    <property type="term" value="F:site-specific DNA-methyltransferase (adenine-specific) activity"/>
    <property type="evidence" value="ECO:0007669"/>
    <property type="project" value="UniProtKB-EC"/>
</dbReference>
<dbReference type="InterPro" id="IPR003356">
    <property type="entry name" value="DNA_methylase_A-5"/>
</dbReference>
<keyword evidence="10" id="KW-1185">Reference proteome</keyword>
<evidence type="ECO:0000259" key="8">
    <source>
        <dbReference type="Pfam" id="PF12950"/>
    </source>
</evidence>
<dbReference type="Pfam" id="PF12950">
    <property type="entry name" value="TaqI_C"/>
    <property type="match status" value="1"/>
</dbReference>
<evidence type="ECO:0000256" key="1">
    <source>
        <dbReference type="ARBA" id="ARBA00006594"/>
    </source>
</evidence>
<evidence type="ECO:0000256" key="5">
    <source>
        <dbReference type="ARBA" id="ARBA00022747"/>
    </source>
</evidence>
<dbReference type="InterPro" id="IPR025931">
    <property type="entry name" value="TaqI_C"/>
</dbReference>
<dbReference type="EMBL" id="CP042910">
    <property type="protein sequence ID" value="QEG14210.1"/>
    <property type="molecule type" value="Genomic_DNA"/>
</dbReference>
<evidence type="ECO:0000256" key="2">
    <source>
        <dbReference type="ARBA" id="ARBA00011900"/>
    </source>
</evidence>
<dbReference type="Proteomes" id="UP000322887">
    <property type="component" value="Chromosome"/>
</dbReference>
<sequence length="549" mass="61555">MRHYVATDELAVLSLTIADAADSLGVSTASVRNWIKAGYLVSTERGSITRDSFHEFIEHVAGQEKLVARANKSQKDSHDHGALSLRYRQILSEKEFDGDQIGDQYQASLSNTYRNQEGIYYTQDWIIERFFAHLPEDREGLTFCDPCCGSGNFILAALEQGFTAENIFGFDIDPVAVAITRRRLFERTGFDSPNIQCADFLETSLQAGQPPFDVIFTNPPWGKKLNKAQKQSYAVPFAAGNSRDTCSLFFHAALSRLQPTGYLGFLLPDAFFNVAAFTDVRDRALALDIKALMDFGKPFPGLVTKAKGIVLQNQANRNEPICCEGLTETTVRTPSSFQQNPKSILNFSCAPEEAATIAHLYALDHLKLSNHARFGLGIVTGNNKKYCVASPQAGYLPVYKGADLQPGSLREPSTYLPADFSLYHQVAPRELYQAPEKLIYRFISSRLVFHYDTAQSYFLNSVNMLVTEPEFPITGQQLCQILNSRVMNWLFQSIFETHKVLRADLGALPIHTRYFERYDEFDEARYLNFLGIEEIESGGYCIKKSGESA</sequence>
<dbReference type="PROSITE" id="PS00092">
    <property type="entry name" value="N6_MTASE"/>
    <property type="match status" value="1"/>
</dbReference>
<dbReference type="InterPro" id="IPR002052">
    <property type="entry name" value="DNA_methylase_N6_adenine_CS"/>
</dbReference>
<name>A0ABX5YEY9_9PLAN</name>
<dbReference type="Gene3D" id="3.90.220.10">
    <property type="entry name" value="Adenine-n6-DNA-methyltransferase Taqi, Chain A, domain 2"/>
    <property type="match status" value="1"/>
</dbReference>
<dbReference type="PANTHER" id="PTHR33841">
    <property type="entry name" value="DNA METHYLTRANSFERASE YEEA-RELATED"/>
    <property type="match status" value="1"/>
</dbReference>
<evidence type="ECO:0000256" key="3">
    <source>
        <dbReference type="ARBA" id="ARBA00022603"/>
    </source>
</evidence>
<comment type="catalytic activity">
    <reaction evidence="6">
        <text>a 2'-deoxyadenosine in DNA + S-adenosyl-L-methionine = an N(6)-methyl-2'-deoxyadenosine in DNA + S-adenosyl-L-homocysteine + H(+)</text>
        <dbReference type="Rhea" id="RHEA:15197"/>
        <dbReference type="Rhea" id="RHEA-COMP:12418"/>
        <dbReference type="Rhea" id="RHEA-COMP:12419"/>
        <dbReference type="ChEBI" id="CHEBI:15378"/>
        <dbReference type="ChEBI" id="CHEBI:57856"/>
        <dbReference type="ChEBI" id="CHEBI:59789"/>
        <dbReference type="ChEBI" id="CHEBI:90615"/>
        <dbReference type="ChEBI" id="CHEBI:90616"/>
        <dbReference type="EC" id="2.1.1.72"/>
    </reaction>
</comment>
<organism evidence="9 10">
    <name type="scientific">Gimesia maris</name>
    <dbReference type="NCBI Taxonomy" id="122"/>
    <lineage>
        <taxon>Bacteria</taxon>
        <taxon>Pseudomonadati</taxon>
        <taxon>Planctomycetota</taxon>
        <taxon>Planctomycetia</taxon>
        <taxon>Planctomycetales</taxon>
        <taxon>Planctomycetaceae</taxon>
        <taxon>Gimesia</taxon>
    </lineage>
</organism>
<dbReference type="PRINTS" id="PR00507">
    <property type="entry name" value="N12N6MTFRASE"/>
</dbReference>
<dbReference type="Gene3D" id="3.40.50.150">
    <property type="entry name" value="Vaccinia Virus protein VP39"/>
    <property type="match status" value="1"/>
</dbReference>
<evidence type="ECO:0000259" key="7">
    <source>
        <dbReference type="Pfam" id="PF02384"/>
    </source>
</evidence>
<evidence type="ECO:0000313" key="10">
    <source>
        <dbReference type="Proteomes" id="UP000322887"/>
    </source>
</evidence>
<comment type="similarity">
    <text evidence="1">Belongs to the N(4)/N(6)-methyltransferase family.</text>
</comment>
<reference evidence="9 10" key="1">
    <citation type="submission" date="2019-08" db="EMBL/GenBank/DDBJ databases">
        <title>Deep-cultivation of Planctomycetes and their phenomic and genomic characterization uncovers novel biology.</title>
        <authorList>
            <person name="Wiegand S."/>
            <person name="Jogler M."/>
            <person name="Boedeker C."/>
            <person name="Pinto D."/>
            <person name="Vollmers J."/>
            <person name="Rivas-Marin E."/>
            <person name="Kohn T."/>
            <person name="Peeters S.H."/>
            <person name="Heuer A."/>
            <person name="Rast P."/>
            <person name="Oberbeckmann S."/>
            <person name="Bunk B."/>
            <person name="Jeske O."/>
            <person name="Meyerdierks A."/>
            <person name="Storesund J.E."/>
            <person name="Kallscheuer N."/>
            <person name="Luecker S."/>
            <person name="Lage O.M."/>
            <person name="Pohl T."/>
            <person name="Merkel B.J."/>
            <person name="Hornburger P."/>
            <person name="Mueller R.-W."/>
            <person name="Bruemmer F."/>
            <person name="Labrenz M."/>
            <person name="Spormann A.M."/>
            <person name="Op den Camp H."/>
            <person name="Overmann J."/>
            <person name="Amann R."/>
            <person name="Jetten M.S.M."/>
            <person name="Mascher T."/>
            <person name="Medema M.H."/>
            <person name="Devos D.P."/>
            <person name="Kaster A.-K."/>
            <person name="Ovreas L."/>
            <person name="Rohde M."/>
            <person name="Galperin M.Y."/>
            <person name="Jogler C."/>
        </authorList>
    </citation>
    <scope>NUCLEOTIDE SEQUENCE [LARGE SCALE GENOMIC DNA]</scope>
    <source>
        <strain evidence="9 10">DSM 8797</strain>
    </source>
</reference>
<feature type="domain" description="DNA methylase adenine-specific" evidence="7">
    <location>
        <begin position="98"/>
        <end position="281"/>
    </location>
</feature>
<gene>
    <name evidence="9" type="primary">vspIM</name>
    <name evidence="9" type="ORF">GmarT_00430</name>
</gene>
<dbReference type="GO" id="GO:0032259">
    <property type="term" value="P:methylation"/>
    <property type="evidence" value="ECO:0007669"/>
    <property type="project" value="UniProtKB-KW"/>
</dbReference>
<proteinExistence type="inferred from homology"/>
<evidence type="ECO:0000256" key="6">
    <source>
        <dbReference type="ARBA" id="ARBA00047942"/>
    </source>
</evidence>
<dbReference type="InterPro" id="IPR023135">
    <property type="entry name" value="N6_DNA_MeTrfase_TaqI_C"/>
</dbReference>
<dbReference type="Pfam" id="PF02384">
    <property type="entry name" value="N6_Mtase"/>
    <property type="match status" value="1"/>
</dbReference>
<protein>
    <recommendedName>
        <fullName evidence="2">site-specific DNA-methyltransferase (adenine-specific)</fullName>
        <ecNumber evidence="2">2.1.1.72</ecNumber>
    </recommendedName>
</protein>
<dbReference type="EC" id="2.1.1.72" evidence="2"/>
<accession>A0ABX5YEY9</accession>
<dbReference type="PANTHER" id="PTHR33841:SF1">
    <property type="entry name" value="DNA METHYLTRANSFERASE A"/>
    <property type="match status" value="1"/>
</dbReference>
<dbReference type="SUPFAM" id="SSF53335">
    <property type="entry name" value="S-adenosyl-L-methionine-dependent methyltransferases"/>
    <property type="match status" value="1"/>
</dbReference>
<evidence type="ECO:0000313" key="9">
    <source>
        <dbReference type="EMBL" id="QEG14210.1"/>
    </source>
</evidence>
<evidence type="ECO:0000256" key="4">
    <source>
        <dbReference type="ARBA" id="ARBA00022679"/>
    </source>
</evidence>
<dbReference type="InterPro" id="IPR050953">
    <property type="entry name" value="N4_N6_ade-DNA_methylase"/>
</dbReference>
<keyword evidence="3 9" id="KW-0489">Methyltransferase</keyword>
<keyword evidence="5" id="KW-0680">Restriction system</keyword>
<dbReference type="CDD" id="cd02440">
    <property type="entry name" value="AdoMet_MTases"/>
    <property type="match status" value="1"/>
</dbReference>
<keyword evidence="4 9" id="KW-0808">Transferase</keyword>
<dbReference type="InterPro" id="IPR029063">
    <property type="entry name" value="SAM-dependent_MTases_sf"/>
</dbReference>